<accession>A0ABD3GHE5</accession>
<dbReference type="InterPro" id="IPR013792">
    <property type="entry name" value="RNA3'P_cycl/enolpyr_Trfase_a/b"/>
</dbReference>
<gene>
    <name evidence="2" type="ORF">R1sor_026557</name>
</gene>
<name>A0ABD3GHE5_9MARC</name>
<dbReference type="Gene3D" id="3.65.10.20">
    <property type="entry name" value="RNA 3'-terminal phosphate cyclase domain"/>
    <property type="match status" value="1"/>
</dbReference>
<dbReference type="InterPro" id="IPR037136">
    <property type="entry name" value="RNA3'_phos_cyclase_dom_sf"/>
</dbReference>
<dbReference type="SUPFAM" id="SSF55205">
    <property type="entry name" value="EPT/RTPC-like"/>
    <property type="match status" value="1"/>
</dbReference>
<comment type="caution">
    <text evidence="2">The sequence shown here is derived from an EMBL/GenBank/DDBJ whole genome shotgun (WGS) entry which is preliminary data.</text>
</comment>
<protein>
    <recommendedName>
        <fullName evidence="1">RNA 3'-terminal phosphate cyclase domain-containing protein</fullName>
    </recommendedName>
</protein>
<dbReference type="EMBL" id="JBJQOH010000008">
    <property type="protein sequence ID" value="KAL3676609.1"/>
    <property type="molecule type" value="Genomic_DNA"/>
</dbReference>
<dbReference type="InterPro" id="IPR023797">
    <property type="entry name" value="RNA3'_phos_cyclase_dom"/>
</dbReference>
<organism evidence="2 3">
    <name type="scientific">Riccia sorocarpa</name>
    <dbReference type="NCBI Taxonomy" id="122646"/>
    <lineage>
        <taxon>Eukaryota</taxon>
        <taxon>Viridiplantae</taxon>
        <taxon>Streptophyta</taxon>
        <taxon>Embryophyta</taxon>
        <taxon>Marchantiophyta</taxon>
        <taxon>Marchantiopsida</taxon>
        <taxon>Marchantiidae</taxon>
        <taxon>Marchantiales</taxon>
        <taxon>Ricciaceae</taxon>
        <taxon>Riccia</taxon>
    </lineage>
</organism>
<evidence type="ECO:0000313" key="3">
    <source>
        <dbReference type="Proteomes" id="UP001633002"/>
    </source>
</evidence>
<dbReference type="AlphaFoldDB" id="A0ABD3GHE5"/>
<evidence type="ECO:0000313" key="2">
    <source>
        <dbReference type="EMBL" id="KAL3676609.1"/>
    </source>
</evidence>
<dbReference type="Pfam" id="PF01137">
    <property type="entry name" value="RTC"/>
    <property type="match status" value="1"/>
</dbReference>
<evidence type="ECO:0000259" key="1">
    <source>
        <dbReference type="Pfam" id="PF01137"/>
    </source>
</evidence>
<keyword evidence="3" id="KW-1185">Reference proteome</keyword>
<reference evidence="2 3" key="1">
    <citation type="submission" date="2024-09" db="EMBL/GenBank/DDBJ databases">
        <title>Chromosome-scale assembly of Riccia sorocarpa.</title>
        <authorList>
            <person name="Paukszto L."/>
        </authorList>
    </citation>
    <scope>NUCLEOTIDE SEQUENCE [LARGE SCALE GENOMIC DNA]</scope>
    <source>
        <strain evidence="2">LP-2024</strain>
        <tissue evidence="2">Aerial parts of the thallus</tissue>
    </source>
</reference>
<feature type="domain" description="RNA 3'-terminal phosphate cyclase" evidence="1">
    <location>
        <begin position="9"/>
        <end position="41"/>
    </location>
</feature>
<sequence>MRGAVRRIRGSQQLRLRLVLATLSGTTFRVDDIRATSAAPGTTDDIKDRSVDTFSTTLPMLKQFGISYRGSGTEDSH</sequence>
<dbReference type="Proteomes" id="UP001633002">
    <property type="component" value="Unassembled WGS sequence"/>
</dbReference>
<proteinExistence type="predicted"/>